<dbReference type="InterPro" id="IPR011990">
    <property type="entry name" value="TPR-like_helical_dom_sf"/>
</dbReference>
<dbReference type="InterPro" id="IPR012944">
    <property type="entry name" value="SusD_RagB_dom"/>
</dbReference>
<dbReference type="EMBL" id="LTDF01000043">
    <property type="protein sequence ID" value="KXT54674.1"/>
    <property type="molecule type" value="Genomic_DNA"/>
</dbReference>
<evidence type="ECO:0000256" key="3">
    <source>
        <dbReference type="ARBA" id="ARBA00022729"/>
    </source>
</evidence>
<evidence type="ECO:0000259" key="6">
    <source>
        <dbReference type="Pfam" id="PF07980"/>
    </source>
</evidence>
<evidence type="ECO:0000313" key="8">
    <source>
        <dbReference type="EMBL" id="KXT54674.1"/>
    </source>
</evidence>
<keyword evidence="5" id="KW-0998">Cell outer membrane</keyword>
<dbReference type="Pfam" id="PF07980">
    <property type="entry name" value="SusD_RagB"/>
    <property type="match status" value="1"/>
</dbReference>
<dbReference type="Gene3D" id="1.25.40.390">
    <property type="match status" value="1"/>
</dbReference>
<feature type="domain" description="RagB/SusD" evidence="6">
    <location>
        <begin position="400"/>
        <end position="602"/>
    </location>
</feature>
<dbReference type="RefSeq" id="WP_061433962.1">
    <property type="nucleotide sequence ID" value="NZ_KQ968678.1"/>
</dbReference>
<dbReference type="GO" id="GO:0009279">
    <property type="term" value="C:cell outer membrane"/>
    <property type="evidence" value="ECO:0007669"/>
    <property type="project" value="UniProtKB-SubCell"/>
</dbReference>
<dbReference type="AlphaFoldDB" id="A0A139LTB9"/>
<proteinExistence type="inferred from homology"/>
<dbReference type="Proteomes" id="UP000070319">
    <property type="component" value="Unassembled WGS sequence"/>
</dbReference>
<reference evidence="8 9" key="1">
    <citation type="submission" date="2016-02" db="EMBL/GenBank/DDBJ databases">
        <authorList>
            <person name="Wen L."/>
            <person name="He K."/>
            <person name="Yang H."/>
        </authorList>
    </citation>
    <scope>NUCLEOTIDE SEQUENCE [LARGE SCALE GENOMIC DNA]</scope>
    <source>
        <strain evidence="8 9">KLE1704</strain>
    </source>
</reference>
<name>A0A139LTB9_9BACE</name>
<evidence type="ECO:0000256" key="1">
    <source>
        <dbReference type="ARBA" id="ARBA00004442"/>
    </source>
</evidence>
<evidence type="ECO:0000256" key="4">
    <source>
        <dbReference type="ARBA" id="ARBA00023136"/>
    </source>
</evidence>
<sequence length="602" mass="67674">MKIKNIILIGIQVCMLVGATSCSDFLEEKNYSGQSAEKYFATAKGYETLIYGCYADLKNIYNNTAYANMGQMGTDMFTQLAPLATNAMNQYISSYTSADGTVSGVWDNLYVTLKDINAAIERSSSVILKKDDKDGIDPDVLAQRVGEAKALRALCLFEIVRNWGKGPLMLTEPTSASKAAEYSDAPAFYNQILSDLNDAVAVLPVRQIGGDYGRISGSAAKHLRALVYLTRGYQSYADSKDFENAFKDAQDVYENSGHKLLDDYRLVHSQANEVNDEILFSIGFSTDGNFNTGRQYSWYTVDTREGWSGLTKSALYGNADPLCAPTKYTYLLFDWKKDRRAAVTFMSPLNGDPATSTDGKSAGKNWFECTEATEQFAKGDKVVYFPVPLEDDFKYWTEEDKAAVPYTVYNYPTGTPTDMSEDEYYLNCYQVNDARSRRTFLSVWKFKDCNPVYDEYGNFTGTRDMYIFRLAETCLVAAEAAVMNNDNANALKYINKVRERAARHALEAGLPLYQGTVTLDNILDERALELLGETPRWNDLQRTGKLVERALKYNWDITHITGDTKTLLTEETYRNKFCLRPIPLSWLNSLSNGQELGNNQGW</sequence>
<evidence type="ECO:0000256" key="2">
    <source>
        <dbReference type="ARBA" id="ARBA00006275"/>
    </source>
</evidence>
<keyword evidence="3" id="KW-0732">Signal</keyword>
<feature type="domain" description="SusD-like N-terminal" evidence="7">
    <location>
        <begin position="24"/>
        <end position="229"/>
    </location>
</feature>
<comment type="similarity">
    <text evidence="2">Belongs to the SusD family.</text>
</comment>
<evidence type="ECO:0000259" key="7">
    <source>
        <dbReference type="Pfam" id="PF14322"/>
    </source>
</evidence>
<protein>
    <submittedName>
        <fullName evidence="8">SusD family protein</fullName>
    </submittedName>
</protein>
<dbReference type="InterPro" id="IPR033985">
    <property type="entry name" value="SusD-like_N"/>
</dbReference>
<accession>A0A139LTB9</accession>
<comment type="caution">
    <text evidence="8">The sequence shown here is derived from an EMBL/GenBank/DDBJ whole genome shotgun (WGS) entry which is preliminary data.</text>
</comment>
<evidence type="ECO:0000256" key="5">
    <source>
        <dbReference type="ARBA" id="ARBA00023237"/>
    </source>
</evidence>
<gene>
    <name evidence="8" type="ORF">HMPREF2531_00596</name>
</gene>
<organism evidence="8">
    <name type="scientific">Bacteroides intestinalis</name>
    <dbReference type="NCBI Taxonomy" id="329854"/>
    <lineage>
        <taxon>Bacteria</taxon>
        <taxon>Pseudomonadati</taxon>
        <taxon>Bacteroidota</taxon>
        <taxon>Bacteroidia</taxon>
        <taxon>Bacteroidales</taxon>
        <taxon>Bacteroidaceae</taxon>
        <taxon>Bacteroides</taxon>
    </lineage>
</organism>
<dbReference type="PROSITE" id="PS51257">
    <property type="entry name" value="PROKAR_LIPOPROTEIN"/>
    <property type="match status" value="1"/>
</dbReference>
<dbReference type="Pfam" id="PF14322">
    <property type="entry name" value="SusD-like_3"/>
    <property type="match status" value="1"/>
</dbReference>
<comment type="subcellular location">
    <subcellularLocation>
        <location evidence="1">Cell outer membrane</location>
    </subcellularLocation>
</comment>
<dbReference type="SUPFAM" id="SSF48452">
    <property type="entry name" value="TPR-like"/>
    <property type="match status" value="1"/>
</dbReference>
<evidence type="ECO:0000313" key="9">
    <source>
        <dbReference type="Proteomes" id="UP000070319"/>
    </source>
</evidence>
<dbReference type="PATRIC" id="fig|329854.7.peg.596"/>
<keyword evidence="4" id="KW-0472">Membrane</keyword>